<gene>
    <name evidence="2" type="ORF">LCGC14_1022450</name>
</gene>
<sequence length="131" mass="13997">MPNVKQETELYVITPDEPGILGRVMGTLANAGVNLKAIYARSERGKGIFFLITSDNKKAEKALKGIGYEVTTNNVVTVEIDDRIGAGAEVGALIGNAAIDIEYCYGTSAGGVKALLVFQTNDNKKAFETLR</sequence>
<comment type="caution">
    <text evidence="2">The sequence shown here is derived from an EMBL/GenBank/DDBJ whole genome shotgun (WGS) entry which is preliminary data.</text>
</comment>
<proteinExistence type="predicted"/>
<accession>A0A0F9NIM1</accession>
<evidence type="ECO:0000259" key="1">
    <source>
        <dbReference type="PROSITE" id="PS51671"/>
    </source>
</evidence>
<dbReference type="InterPro" id="IPR002912">
    <property type="entry name" value="ACT_dom"/>
</dbReference>
<dbReference type="InterPro" id="IPR045865">
    <property type="entry name" value="ACT-like_dom_sf"/>
</dbReference>
<organism evidence="2">
    <name type="scientific">marine sediment metagenome</name>
    <dbReference type="NCBI Taxonomy" id="412755"/>
    <lineage>
        <taxon>unclassified sequences</taxon>
        <taxon>metagenomes</taxon>
        <taxon>ecological metagenomes</taxon>
    </lineage>
</organism>
<evidence type="ECO:0000313" key="2">
    <source>
        <dbReference type="EMBL" id="KKN11837.1"/>
    </source>
</evidence>
<dbReference type="AlphaFoldDB" id="A0A0F9NIM1"/>
<dbReference type="Gene3D" id="3.30.2130.10">
    <property type="entry name" value="VC0802-like"/>
    <property type="match status" value="1"/>
</dbReference>
<feature type="domain" description="ACT" evidence="1">
    <location>
        <begin position="9"/>
        <end position="83"/>
    </location>
</feature>
<reference evidence="2" key="1">
    <citation type="journal article" date="2015" name="Nature">
        <title>Complex archaea that bridge the gap between prokaryotes and eukaryotes.</title>
        <authorList>
            <person name="Spang A."/>
            <person name="Saw J.H."/>
            <person name="Jorgensen S.L."/>
            <person name="Zaremba-Niedzwiedzka K."/>
            <person name="Martijn J."/>
            <person name="Lind A.E."/>
            <person name="van Eijk R."/>
            <person name="Schleper C."/>
            <person name="Guy L."/>
            <person name="Ettema T.J."/>
        </authorList>
    </citation>
    <scope>NUCLEOTIDE SEQUENCE</scope>
</reference>
<dbReference type="PANTHER" id="PTHR40099:SF1">
    <property type="entry name" value="ACETOLACTATE SYNTHASE, SMALL SUBUNIT"/>
    <property type="match status" value="1"/>
</dbReference>
<dbReference type="InterPro" id="IPR045739">
    <property type="entry name" value="ACT_dom_pair"/>
</dbReference>
<dbReference type="CDD" id="cd02116">
    <property type="entry name" value="ACT"/>
    <property type="match status" value="1"/>
</dbReference>
<dbReference type="Pfam" id="PF19571">
    <property type="entry name" value="ACT_8"/>
    <property type="match status" value="1"/>
</dbReference>
<name>A0A0F9NIM1_9ZZZZ</name>
<dbReference type="PANTHER" id="PTHR40099">
    <property type="entry name" value="ACETOLACTATE SYNTHASE, SMALL SUBUNIT"/>
    <property type="match status" value="1"/>
</dbReference>
<dbReference type="PROSITE" id="PS51671">
    <property type="entry name" value="ACT"/>
    <property type="match status" value="1"/>
</dbReference>
<protein>
    <recommendedName>
        <fullName evidence="1">ACT domain-containing protein</fullName>
    </recommendedName>
</protein>
<dbReference type="SUPFAM" id="SSF55021">
    <property type="entry name" value="ACT-like"/>
    <property type="match status" value="1"/>
</dbReference>
<dbReference type="EMBL" id="LAZR01004095">
    <property type="protein sequence ID" value="KKN11837.1"/>
    <property type="molecule type" value="Genomic_DNA"/>
</dbReference>